<keyword evidence="2" id="KW-0813">Transport</keyword>
<keyword evidence="5" id="KW-0472">Membrane</keyword>
<evidence type="ECO:0008006" key="8">
    <source>
        <dbReference type="Google" id="ProtNLM"/>
    </source>
</evidence>
<reference evidence="7" key="1">
    <citation type="journal article" date="2015" name="Nature">
        <title>Complex archaea that bridge the gap between prokaryotes and eukaryotes.</title>
        <authorList>
            <person name="Spang A."/>
            <person name="Saw J.H."/>
            <person name="Jorgensen S.L."/>
            <person name="Zaremba-Niedzwiedzka K."/>
            <person name="Martijn J."/>
            <person name="Lind A.E."/>
            <person name="van Eijk R."/>
            <person name="Schleper C."/>
            <person name="Guy L."/>
            <person name="Ettema T.J."/>
        </authorList>
    </citation>
    <scope>NUCLEOTIDE SEQUENCE</scope>
</reference>
<protein>
    <recommendedName>
        <fullName evidence="8">ATP synthase subunit delta</fullName>
    </recommendedName>
</protein>
<dbReference type="InterPro" id="IPR026015">
    <property type="entry name" value="ATP_synth_OSCP/delta_N_sf"/>
</dbReference>
<gene>
    <name evidence="7" type="ORF">LCGC14_0880220</name>
</gene>
<dbReference type="InterPro" id="IPR000711">
    <property type="entry name" value="ATPase_OSCP/dsu"/>
</dbReference>
<dbReference type="GO" id="GO:0016020">
    <property type="term" value="C:membrane"/>
    <property type="evidence" value="ECO:0007669"/>
    <property type="project" value="UniProtKB-SubCell"/>
</dbReference>
<dbReference type="PRINTS" id="PR00125">
    <property type="entry name" value="ATPASEDELTA"/>
</dbReference>
<accession>A0A0F9RLN3</accession>
<dbReference type="HAMAP" id="MF_01416">
    <property type="entry name" value="ATP_synth_delta_bact"/>
    <property type="match status" value="1"/>
</dbReference>
<dbReference type="NCBIfam" id="TIGR01145">
    <property type="entry name" value="ATP_synt_delta"/>
    <property type="match status" value="1"/>
</dbReference>
<evidence type="ECO:0000256" key="5">
    <source>
        <dbReference type="ARBA" id="ARBA00023136"/>
    </source>
</evidence>
<dbReference type="SUPFAM" id="SSF47928">
    <property type="entry name" value="N-terminal domain of the delta subunit of the F1F0-ATP synthase"/>
    <property type="match status" value="1"/>
</dbReference>
<dbReference type="GO" id="GO:0046933">
    <property type="term" value="F:proton-transporting ATP synthase activity, rotational mechanism"/>
    <property type="evidence" value="ECO:0007669"/>
    <property type="project" value="InterPro"/>
</dbReference>
<dbReference type="Pfam" id="PF00213">
    <property type="entry name" value="OSCP"/>
    <property type="match status" value="1"/>
</dbReference>
<evidence type="ECO:0000256" key="3">
    <source>
        <dbReference type="ARBA" id="ARBA00022781"/>
    </source>
</evidence>
<dbReference type="AlphaFoldDB" id="A0A0F9RLN3"/>
<evidence type="ECO:0000256" key="1">
    <source>
        <dbReference type="ARBA" id="ARBA00004370"/>
    </source>
</evidence>
<dbReference type="NCBIfam" id="NF004402">
    <property type="entry name" value="PRK05758.2-2"/>
    <property type="match status" value="1"/>
</dbReference>
<proteinExistence type="inferred from homology"/>
<organism evidence="7">
    <name type="scientific">marine sediment metagenome</name>
    <dbReference type="NCBI Taxonomy" id="412755"/>
    <lineage>
        <taxon>unclassified sequences</taxon>
        <taxon>metagenomes</taxon>
        <taxon>ecological metagenomes</taxon>
    </lineage>
</organism>
<evidence type="ECO:0000256" key="4">
    <source>
        <dbReference type="ARBA" id="ARBA00023065"/>
    </source>
</evidence>
<dbReference type="Gene3D" id="1.10.520.20">
    <property type="entry name" value="N-terminal domain of the delta subunit of the F1F0-ATP synthase"/>
    <property type="match status" value="1"/>
</dbReference>
<comment type="subcellular location">
    <subcellularLocation>
        <location evidence="1">Membrane</location>
    </subcellularLocation>
</comment>
<name>A0A0F9RLN3_9ZZZZ</name>
<evidence type="ECO:0000256" key="2">
    <source>
        <dbReference type="ARBA" id="ARBA00022448"/>
    </source>
</evidence>
<dbReference type="InterPro" id="IPR020781">
    <property type="entry name" value="ATPase_OSCP/d_CS"/>
</dbReference>
<sequence>MAELRTLARPYAKAAFSAAREHDQLAEWSRVLTIAGQVTANKEIRQLLTNPGLEEQKKADMILEVVEAGDSEQVRNFFAVLAESRRLALLTEIAALFNMYRADLERTVDINVTAAFELTDEQQQKLAQALSKKLERQVSLAASLDSSLIGGVIIRTGDMVIDASVRGKLTKLADALGS</sequence>
<comment type="caution">
    <text evidence="7">The sequence shown here is derived from an EMBL/GenBank/DDBJ whole genome shotgun (WGS) entry which is preliminary data.</text>
</comment>
<keyword evidence="6" id="KW-0066">ATP synthesis</keyword>
<evidence type="ECO:0000313" key="7">
    <source>
        <dbReference type="EMBL" id="KKN25886.1"/>
    </source>
</evidence>
<evidence type="ECO:0000256" key="6">
    <source>
        <dbReference type="ARBA" id="ARBA00023310"/>
    </source>
</evidence>
<dbReference type="PANTHER" id="PTHR11910">
    <property type="entry name" value="ATP SYNTHASE DELTA CHAIN"/>
    <property type="match status" value="1"/>
</dbReference>
<keyword evidence="3" id="KW-0375">Hydrogen ion transport</keyword>
<dbReference type="EMBL" id="LAZR01002763">
    <property type="protein sequence ID" value="KKN25886.1"/>
    <property type="molecule type" value="Genomic_DNA"/>
</dbReference>
<keyword evidence="4" id="KW-0406">Ion transport</keyword>
<dbReference type="PROSITE" id="PS00389">
    <property type="entry name" value="ATPASE_DELTA"/>
    <property type="match status" value="1"/>
</dbReference>